<sequence length="497" mass="55023">MKGPRQTQWMKYDWQVRSLHYLWGPYNILFKDYCDSFLYSYANTFDYSWLDTQLQNEYYEKAREVVDKGGVVFAHSMANSLLAGACWQQNKCVQFYGLGGVLSGVILSNVLKKDFLGKPLYWFGQVVLDSFNTKSRGMRRDPDEATQNALMKNTAAKKLFKGNLCGGRPQGNGGGLSDGFGVDQFLDFFGTIVSREVQKVEPEIALKGGGMNDGLVELASCAFYMENGSARWFADTDTGTSTSQWPSVTDANANPQDKFLIAQVNHMEENGMYPDVTPVVMNWVRNMMCDEIGSDGGNAACANRNSPLALPSQSEEGYRCALGRDCGGEHTCCQNFCRQRIKDWAGIPYCPHECVGRPGWDPGTCLEPGRIHSPRWKGEECLLHTDCAGGGLGGSVGCCEKKCTDLQKDHMNVNWCPHECKGRPDWGPGTCSDPGKWHWPRHLGEGCGVHEDCEGGGLFASVGCCKGTCTQKKQDWAHVWYCPDECVGRIFGPRGSC</sequence>
<name>A0A0G4GNV3_9ALVE</name>
<evidence type="ECO:0000313" key="1">
    <source>
        <dbReference type="EMBL" id="CEM31959.1"/>
    </source>
</evidence>
<reference evidence="1" key="1">
    <citation type="submission" date="2014-11" db="EMBL/GenBank/DDBJ databases">
        <authorList>
            <person name="Otto D Thomas"/>
            <person name="Naeem Raeece"/>
        </authorList>
    </citation>
    <scope>NUCLEOTIDE SEQUENCE</scope>
</reference>
<proteinExistence type="predicted"/>
<gene>
    <name evidence="1" type="ORF">Cvel_22710</name>
</gene>
<dbReference type="AlphaFoldDB" id="A0A0G4GNV3"/>
<dbReference type="EMBL" id="CDMZ01001394">
    <property type="protein sequence ID" value="CEM31959.1"/>
    <property type="molecule type" value="Genomic_DNA"/>
</dbReference>
<dbReference type="VEuPathDB" id="CryptoDB:Cvel_22710"/>
<accession>A0A0G4GNV3</accession>
<protein>
    <submittedName>
        <fullName evidence="1">Uncharacterized protein</fullName>
    </submittedName>
</protein>
<organism evidence="1">
    <name type="scientific">Chromera velia CCMP2878</name>
    <dbReference type="NCBI Taxonomy" id="1169474"/>
    <lineage>
        <taxon>Eukaryota</taxon>
        <taxon>Sar</taxon>
        <taxon>Alveolata</taxon>
        <taxon>Colpodellida</taxon>
        <taxon>Chromeraceae</taxon>
        <taxon>Chromera</taxon>
    </lineage>
</organism>